<keyword evidence="2" id="KW-0560">Oxidoreductase</keyword>
<organism evidence="6 7">
    <name type="scientific">Micractinium conductrix</name>
    <dbReference type="NCBI Taxonomy" id="554055"/>
    <lineage>
        <taxon>Eukaryota</taxon>
        <taxon>Viridiplantae</taxon>
        <taxon>Chlorophyta</taxon>
        <taxon>core chlorophytes</taxon>
        <taxon>Trebouxiophyceae</taxon>
        <taxon>Chlorellales</taxon>
        <taxon>Chlorellaceae</taxon>
        <taxon>Chlorella clade</taxon>
        <taxon>Micractinium</taxon>
    </lineage>
</organism>
<keyword evidence="7" id="KW-1185">Reference proteome</keyword>
<dbReference type="PROSITE" id="PS00913">
    <property type="entry name" value="ADH_IRON_1"/>
    <property type="match status" value="1"/>
</dbReference>
<name>A0A2P6V1J6_9CHLO</name>
<keyword evidence="3" id="KW-0520">NAD</keyword>
<gene>
    <name evidence="6" type="ORF">C2E20_8377</name>
</gene>
<evidence type="ECO:0000256" key="2">
    <source>
        <dbReference type="ARBA" id="ARBA00023002"/>
    </source>
</evidence>
<reference evidence="6 7" key="1">
    <citation type="journal article" date="2018" name="Plant J.">
        <title>Genome sequences of Chlorella sorokiniana UTEX 1602 and Micractinium conductrix SAG 241.80: implications to maltose excretion by a green alga.</title>
        <authorList>
            <person name="Arriola M.B."/>
            <person name="Velmurugan N."/>
            <person name="Zhang Y."/>
            <person name="Plunkett M.H."/>
            <person name="Hondzo H."/>
            <person name="Barney B.M."/>
        </authorList>
    </citation>
    <scope>NUCLEOTIDE SEQUENCE [LARGE SCALE GENOMIC DNA]</scope>
    <source>
        <strain evidence="6 7">SAG 241.80</strain>
    </source>
</reference>
<proteinExistence type="inferred from homology"/>
<dbReference type="EMBL" id="LHPF02000044">
    <property type="protein sequence ID" value="PSC67953.1"/>
    <property type="molecule type" value="Genomic_DNA"/>
</dbReference>
<dbReference type="Gene3D" id="1.20.1090.10">
    <property type="entry name" value="Dehydroquinate synthase-like - alpha domain"/>
    <property type="match status" value="1"/>
</dbReference>
<evidence type="ECO:0000313" key="7">
    <source>
        <dbReference type="Proteomes" id="UP000239649"/>
    </source>
</evidence>
<evidence type="ECO:0000256" key="3">
    <source>
        <dbReference type="ARBA" id="ARBA00023027"/>
    </source>
</evidence>
<dbReference type="InterPro" id="IPR056798">
    <property type="entry name" value="ADH_Fe_C"/>
</dbReference>
<dbReference type="OrthoDB" id="339764at2759"/>
<accession>A0A2P6V1J6</accession>
<dbReference type="InterPro" id="IPR039697">
    <property type="entry name" value="Alcohol_dehydrogenase_Fe"/>
</dbReference>
<protein>
    <submittedName>
        <fullName evidence="6">Alcohol dehydrogenase</fullName>
    </submittedName>
</protein>
<dbReference type="InterPro" id="IPR001670">
    <property type="entry name" value="ADH_Fe/GldA"/>
</dbReference>
<dbReference type="Proteomes" id="UP000239649">
    <property type="component" value="Unassembled WGS sequence"/>
</dbReference>
<dbReference type="PANTHER" id="PTHR11496">
    <property type="entry name" value="ALCOHOL DEHYDROGENASE"/>
    <property type="match status" value="1"/>
</dbReference>
<dbReference type="GO" id="GO:0004022">
    <property type="term" value="F:alcohol dehydrogenase (NAD+) activity"/>
    <property type="evidence" value="ECO:0007669"/>
    <property type="project" value="TreeGrafter"/>
</dbReference>
<comment type="caution">
    <text evidence="6">The sequence shown here is derived from an EMBL/GenBank/DDBJ whole genome shotgun (WGS) entry which is preliminary data.</text>
</comment>
<dbReference type="GO" id="GO:0046872">
    <property type="term" value="F:metal ion binding"/>
    <property type="evidence" value="ECO:0007669"/>
    <property type="project" value="InterPro"/>
</dbReference>
<dbReference type="InterPro" id="IPR018211">
    <property type="entry name" value="ADH_Fe_CS"/>
</dbReference>
<dbReference type="AlphaFoldDB" id="A0A2P6V1J6"/>
<comment type="similarity">
    <text evidence="1">Belongs to the iron-containing alcohol dehydrogenase family.</text>
</comment>
<evidence type="ECO:0000259" key="5">
    <source>
        <dbReference type="Pfam" id="PF25137"/>
    </source>
</evidence>
<dbReference type="Gene3D" id="3.40.50.1970">
    <property type="match status" value="1"/>
</dbReference>
<dbReference type="PANTHER" id="PTHR11496:SF102">
    <property type="entry name" value="ALCOHOL DEHYDROGENASE 4"/>
    <property type="match status" value="1"/>
</dbReference>
<dbReference type="Pfam" id="PF25137">
    <property type="entry name" value="ADH_Fe_C"/>
    <property type="match status" value="1"/>
</dbReference>
<feature type="domain" description="Alcohol dehydrogenase iron-type/glycerol dehydrogenase GldA" evidence="4">
    <location>
        <begin position="105"/>
        <end position="180"/>
    </location>
</feature>
<feature type="domain" description="Fe-containing alcohol dehydrogenase-like C-terminal" evidence="5">
    <location>
        <begin position="238"/>
        <end position="358"/>
    </location>
</feature>
<evidence type="ECO:0000256" key="1">
    <source>
        <dbReference type="ARBA" id="ARBA00007358"/>
    </source>
</evidence>
<evidence type="ECO:0000313" key="6">
    <source>
        <dbReference type="EMBL" id="PSC67953.1"/>
    </source>
</evidence>
<sequence>MLAPASARLQAGGGSSTRMRPARCAAATLRMQAFKAESEKGAQVPLPVAAPVPGARGLAGYHHSPSKTGYAFFMPALSLLGPNALKAAGKEITKLGLKKALIVTDKVEEGLELLRSAGADFLLSFGGGSPHDCAKAIGIVASNGGSIRDYEGLDRASKPMLPLLSVNTTAGTAAEMTRFWESVSETNQSFCPWWFLLTCSIITDTARHVKMAIIDSKVTPTIAVDDPLLMLGMPKGLTAATGMDALTHSIEAYLSTSSNRITDACALHAMRLISRYLRTAVGDPGNVQAHDMMWQVGQLHYAQYLAGMAFNSASLGYVHAMAHQLGGFYNLPHGVCNALLLPVVLEFNAKASADARVGMLQWCMVSL</sequence>
<dbReference type="SUPFAM" id="SSF56796">
    <property type="entry name" value="Dehydroquinate synthase-like"/>
    <property type="match status" value="1"/>
</dbReference>
<evidence type="ECO:0000259" key="4">
    <source>
        <dbReference type="Pfam" id="PF00465"/>
    </source>
</evidence>
<dbReference type="PROSITE" id="PS00060">
    <property type="entry name" value="ADH_IRON_2"/>
    <property type="match status" value="1"/>
</dbReference>
<dbReference type="Pfam" id="PF00465">
    <property type="entry name" value="Fe-ADH"/>
    <property type="match status" value="1"/>
</dbReference>
<dbReference type="STRING" id="554055.A0A2P6V1J6"/>